<evidence type="ECO:0000256" key="6">
    <source>
        <dbReference type="ARBA" id="ARBA00026055"/>
    </source>
</evidence>
<evidence type="ECO:0000313" key="9">
    <source>
        <dbReference type="Proteomes" id="UP001201163"/>
    </source>
</evidence>
<evidence type="ECO:0000256" key="4">
    <source>
        <dbReference type="ARBA" id="ARBA00022990"/>
    </source>
</evidence>
<accession>A0AAD4LIR1</accession>
<keyword evidence="3" id="KW-0963">Cytoplasm</keyword>
<comment type="subcellular location">
    <subcellularLocation>
        <location evidence="1">Cytoplasm</location>
    </subcellularLocation>
</comment>
<protein>
    <submittedName>
        <fullName evidence="8">Tubulin binding cofactor C-domain-containing protein</fullName>
    </submittedName>
</protein>
<dbReference type="InterPro" id="IPR038397">
    <property type="entry name" value="TBCC_N_sf"/>
</dbReference>
<dbReference type="InterPro" id="IPR027684">
    <property type="entry name" value="TBCC"/>
</dbReference>
<feature type="domain" description="C-CAP/cofactor C-like" evidence="7">
    <location>
        <begin position="119"/>
        <end position="287"/>
    </location>
</feature>
<dbReference type="InterPro" id="IPR012945">
    <property type="entry name" value="Tubulin-bd_cofactor_C_dom"/>
</dbReference>
<evidence type="ECO:0000259" key="7">
    <source>
        <dbReference type="PROSITE" id="PS51329"/>
    </source>
</evidence>
<comment type="caution">
    <text evidence="8">The sequence shown here is derived from an EMBL/GenBank/DDBJ whole genome shotgun (WGS) entry which is preliminary data.</text>
</comment>
<name>A0AAD4LIR1_9AGAM</name>
<dbReference type="PANTHER" id="PTHR15139:SF0">
    <property type="entry name" value="TUBULIN-SPECIFIC CHAPERONE C"/>
    <property type="match status" value="1"/>
</dbReference>
<evidence type="ECO:0000256" key="1">
    <source>
        <dbReference type="ARBA" id="ARBA00004496"/>
    </source>
</evidence>
<organism evidence="8 9">
    <name type="scientific">Lactarius akahatsu</name>
    <dbReference type="NCBI Taxonomy" id="416441"/>
    <lineage>
        <taxon>Eukaryota</taxon>
        <taxon>Fungi</taxon>
        <taxon>Dikarya</taxon>
        <taxon>Basidiomycota</taxon>
        <taxon>Agaricomycotina</taxon>
        <taxon>Agaricomycetes</taxon>
        <taxon>Russulales</taxon>
        <taxon>Russulaceae</taxon>
        <taxon>Lactarius</taxon>
    </lineage>
</organism>
<evidence type="ECO:0000313" key="8">
    <source>
        <dbReference type="EMBL" id="KAH8990824.1"/>
    </source>
</evidence>
<dbReference type="GO" id="GO:0005737">
    <property type="term" value="C:cytoplasm"/>
    <property type="evidence" value="ECO:0007669"/>
    <property type="project" value="UniProtKB-SubCell"/>
</dbReference>
<dbReference type="Pfam" id="PF16752">
    <property type="entry name" value="TBCC_N"/>
    <property type="match status" value="1"/>
</dbReference>
<dbReference type="Pfam" id="PF07986">
    <property type="entry name" value="TBCC"/>
    <property type="match status" value="1"/>
</dbReference>
<dbReference type="GO" id="GO:0007023">
    <property type="term" value="P:post-chaperonin tubulin folding pathway"/>
    <property type="evidence" value="ECO:0007669"/>
    <property type="project" value="InterPro"/>
</dbReference>
<dbReference type="AlphaFoldDB" id="A0AAD4LIR1"/>
<dbReference type="GO" id="GO:0007021">
    <property type="term" value="P:tubulin complex assembly"/>
    <property type="evidence" value="ECO:0007669"/>
    <property type="project" value="TreeGrafter"/>
</dbReference>
<evidence type="ECO:0000256" key="5">
    <source>
        <dbReference type="ARBA" id="ARBA00023186"/>
    </source>
</evidence>
<dbReference type="SMART" id="SM00673">
    <property type="entry name" value="CARP"/>
    <property type="match status" value="1"/>
</dbReference>
<dbReference type="PROSITE" id="PS51329">
    <property type="entry name" value="C_CAP_COFACTOR_C"/>
    <property type="match status" value="1"/>
</dbReference>
<dbReference type="Gene3D" id="1.20.58.1250">
    <property type="entry name" value="Tubulin Binding Cofactor C, N-terminal domain"/>
    <property type="match status" value="1"/>
</dbReference>
<evidence type="ECO:0000256" key="3">
    <source>
        <dbReference type="ARBA" id="ARBA00022490"/>
    </source>
</evidence>
<gene>
    <name evidence="8" type="ORF">EDB92DRAFT_727106</name>
</gene>
<comment type="similarity">
    <text evidence="2">Belongs to the TBCC family.</text>
</comment>
<dbReference type="Gene3D" id="2.160.20.70">
    <property type="match status" value="1"/>
</dbReference>
<comment type="subunit">
    <text evidence="6">Supercomplex made of cofactors A to E. Cofactors A and D function by capturing and stabilizing tubulin in a quasi-native conformation. Cofactor E binds to the cofactor D-tubulin complex; interaction with cofactor C then causes the release of tubulin polypeptides that are committed to the native state.</text>
</comment>
<dbReference type="GO" id="GO:0015631">
    <property type="term" value="F:tubulin binding"/>
    <property type="evidence" value="ECO:0007669"/>
    <property type="project" value="InterPro"/>
</dbReference>
<dbReference type="Proteomes" id="UP001201163">
    <property type="component" value="Unassembled WGS sequence"/>
</dbReference>
<dbReference type="InterPro" id="IPR006599">
    <property type="entry name" value="CARP_motif"/>
</dbReference>
<sequence length="337" mass="37757">MFEPIDKAFQQDFYSRFQASRVDLIARLDAATNSPASDNDWQELALNTRQLRKHLTEATGFLPSYDQRQCQAQMDLLEQILEETRSASLPKKKFAFKRKADRPPVLAVPMLPPSPQATPPQPRQDHLSAVSTFHKLRAHSNCRLSLQSLPTFEDDTPTFDLTISDLNRCIVDLCSPARIASPYHQLSLTALHIRDLKDTILVLPNMKGSVLLHNLHTCTVIVACHQFRMHSSTNVRVFLSAVSNPVIEDCSAIAFAEYPSFMSSLNPLVADALPSNSNHADIQDFSHIRPTPSPNWSIFPPRNENWDDLLTQEDLSPQEIDNILTAHLPGATSSEAT</sequence>
<reference evidence="8" key="1">
    <citation type="submission" date="2022-01" db="EMBL/GenBank/DDBJ databases">
        <title>Comparative genomics reveals a dynamic genome evolution in the ectomycorrhizal milk-cap (Lactarius) mushrooms.</title>
        <authorList>
            <consortium name="DOE Joint Genome Institute"/>
            <person name="Lebreton A."/>
            <person name="Tang N."/>
            <person name="Kuo A."/>
            <person name="LaButti K."/>
            <person name="Drula E."/>
            <person name="Barry K."/>
            <person name="Clum A."/>
            <person name="Lipzen A."/>
            <person name="Mousain D."/>
            <person name="Ng V."/>
            <person name="Wang R."/>
            <person name="Wang X."/>
            <person name="Dai Y."/>
            <person name="Henrissat B."/>
            <person name="Grigoriev I.V."/>
            <person name="Guerin-Laguette A."/>
            <person name="Yu F."/>
            <person name="Martin F.M."/>
        </authorList>
    </citation>
    <scope>NUCLEOTIDE SEQUENCE</scope>
    <source>
        <strain evidence="8">QP</strain>
    </source>
</reference>
<keyword evidence="5" id="KW-0143">Chaperone</keyword>
<keyword evidence="9" id="KW-1185">Reference proteome</keyword>
<dbReference type="PANTHER" id="PTHR15139">
    <property type="entry name" value="TUBULIN FOLDING COFACTOR C"/>
    <property type="match status" value="1"/>
</dbReference>
<dbReference type="InterPro" id="IPR017901">
    <property type="entry name" value="C-CAP_CF_C-like"/>
</dbReference>
<dbReference type="InterPro" id="IPR016098">
    <property type="entry name" value="CAP/MinC_C"/>
</dbReference>
<dbReference type="InterPro" id="IPR031925">
    <property type="entry name" value="TBCC_N"/>
</dbReference>
<dbReference type="EMBL" id="JAKELL010000029">
    <property type="protein sequence ID" value="KAH8990824.1"/>
    <property type="molecule type" value="Genomic_DNA"/>
</dbReference>
<keyword evidence="4" id="KW-0007">Acetylation</keyword>
<evidence type="ECO:0000256" key="2">
    <source>
        <dbReference type="ARBA" id="ARBA00008848"/>
    </source>
</evidence>
<proteinExistence type="inferred from homology"/>